<dbReference type="AlphaFoldDB" id="A0A1X0RT04"/>
<sequence length="137" mass="16307">SLLPLFEDKAENIYLRWTDAQTKEYKKDEPNCSNKRPEGCITLKTYVKINLGFIKVKEEKYRNNKTKLNNDLYKLGVFSKNAIDQNHLHGVLDVQIVDESIFFYLIQQRCKEFYTMTEIDHLNVPKRLNRASLVYWI</sequence>
<evidence type="ECO:0000313" key="2">
    <source>
        <dbReference type="Proteomes" id="UP000242381"/>
    </source>
</evidence>
<dbReference type="EMBL" id="KV921438">
    <property type="protein sequence ID" value="ORE15114.1"/>
    <property type="molecule type" value="Genomic_DNA"/>
</dbReference>
<name>A0A1X0RT04_RHIZD</name>
<dbReference type="Proteomes" id="UP000242381">
    <property type="component" value="Unassembled WGS sequence"/>
</dbReference>
<reference evidence="1 2" key="1">
    <citation type="journal article" date="2016" name="Proc. Natl. Acad. Sci. U.S.A.">
        <title>Lipid metabolic changes in an early divergent fungus govern the establishment of a mutualistic symbiosis with endobacteria.</title>
        <authorList>
            <person name="Lastovetsky O.A."/>
            <person name="Gaspar M.L."/>
            <person name="Mondo S.J."/>
            <person name="LaButti K.M."/>
            <person name="Sandor L."/>
            <person name="Grigoriev I.V."/>
            <person name="Henry S.A."/>
            <person name="Pawlowska T.E."/>
        </authorList>
    </citation>
    <scope>NUCLEOTIDE SEQUENCE [LARGE SCALE GENOMIC DNA]</scope>
    <source>
        <strain evidence="1 2">ATCC 11559</strain>
    </source>
</reference>
<dbReference type="OMA" id="METELCH"/>
<protein>
    <submittedName>
        <fullName evidence="1">Uncharacterized protein</fullName>
    </submittedName>
</protein>
<accession>A0A1X0RT04</accession>
<gene>
    <name evidence="1" type="ORF">BCV71DRAFT_185992</name>
</gene>
<dbReference type="VEuPathDB" id="FungiDB:BCV72DRAFT_298421"/>
<feature type="non-terminal residue" evidence="1">
    <location>
        <position position="1"/>
    </location>
</feature>
<proteinExistence type="predicted"/>
<evidence type="ECO:0000313" key="1">
    <source>
        <dbReference type="EMBL" id="ORE15114.1"/>
    </source>
</evidence>
<organism evidence="1 2">
    <name type="scientific">Rhizopus microsporus</name>
    <dbReference type="NCBI Taxonomy" id="58291"/>
    <lineage>
        <taxon>Eukaryota</taxon>
        <taxon>Fungi</taxon>
        <taxon>Fungi incertae sedis</taxon>
        <taxon>Mucoromycota</taxon>
        <taxon>Mucoromycotina</taxon>
        <taxon>Mucoromycetes</taxon>
        <taxon>Mucorales</taxon>
        <taxon>Mucorineae</taxon>
        <taxon>Rhizopodaceae</taxon>
        <taxon>Rhizopus</taxon>
    </lineage>
</organism>